<dbReference type="OrthoDB" id="656626at2759"/>
<dbReference type="FunCoup" id="A0A2I4DZ19">
    <property type="interactions" value="114"/>
</dbReference>
<dbReference type="AlphaFoldDB" id="A0A2I4DZ19"/>
<dbReference type="SUPFAM" id="SSF47699">
    <property type="entry name" value="Bifunctional inhibitor/lipid-transfer protein/seed storage 2S albumin"/>
    <property type="match status" value="1"/>
</dbReference>
<dbReference type="KEGG" id="jre:108984788"/>
<keyword evidence="1" id="KW-1185">Reference proteome</keyword>
<sequence length="106" mass="10942">MARIGGKTLVPYVGVAVILLIALVGGAKATAVCNIDSTKLNQCLPAVSGQSPPPPTKRCCSVVRRANLPCLCSYKSVLPALGINPVYALALPKKCGLKTPPECRVG</sequence>
<dbReference type="InterPro" id="IPR036312">
    <property type="entry name" value="Bifun_inhib/LTP/seed_sf"/>
</dbReference>
<dbReference type="GO" id="GO:0009627">
    <property type="term" value="P:systemic acquired resistance"/>
    <property type="evidence" value="ECO:0007669"/>
    <property type="project" value="InterPro"/>
</dbReference>
<dbReference type="InterPro" id="IPR044741">
    <property type="entry name" value="NsLTP-like"/>
</dbReference>
<dbReference type="InterPro" id="IPR039265">
    <property type="entry name" value="DIR1-like"/>
</dbReference>
<protein>
    <submittedName>
        <fullName evidence="2">Lipid-transfer protein DIR1</fullName>
    </submittedName>
</protein>
<proteinExistence type="predicted"/>
<dbReference type="SMART" id="SM00499">
    <property type="entry name" value="AAI"/>
    <property type="match status" value="1"/>
</dbReference>
<reference evidence="2" key="1">
    <citation type="submission" date="2025-08" db="UniProtKB">
        <authorList>
            <consortium name="RefSeq"/>
        </authorList>
    </citation>
    <scope>IDENTIFICATION</scope>
    <source>
        <tissue evidence="2">Leaves</tissue>
    </source>
</reference>
<dbReference type="RefSeq" id="XP_018812395.1">
    <property type="nucleotide sequence ID" value="XM_018956850.2"/>
</dbReference>
<dbReference type="Proteomes" id="UP000235220">
    <property type="component" value="Chromosome 2"/>
</dbReference>
<dbReference type="GeneID" id="108984788"/>
<dbReference type="PANTHER" id="PTHR33122">
    <property type="entry name" value="LIPID BINDING PROTEIN-RELATED"/>
    <property type="match status" value="1"/>
</dbReference>
<dbReference type="PANTHER" id="PTHR33122:SF43">
    <property type="entry name" value="BIFUNCTIONAL INHIBITOR_PLANT LIPID TRANSFER PROTEIN_SEED STORAGE HELICAL DOMAIN-CONTAINING PROTEIN"/>
    <property type="match status" value="1"/>
</dbReference>
<dbReference type="CDD" id="cd04660">
    <property type="entry name" value="nsLTP_like"/>
    <property type="match status" value="1"/>
</dbReference>
<accession>A0A2I4DZ19</accession>
<dbReference type="Pfam" id="PF14368">
    <property type="entry name" value="LTP_2"/>
    <property type="match status" value="1"/>
</dbReference>
<dbReference type="Gene3D" id="1.10.110.10">
    <property type="entry name" value="Plant lipid-transfer and hydrophobic proteins"/>
    <property type="match status" value="1"/>
</dbReference>
<dbReference type="STRING" id="51240.A0A2I4DZ19"/>
<dbReference type="InterPro" id="IPR016140">
    <property type="entry name" value="Bifunc_inhib/LTP/seed_store"/>
</dbReference>
<evidence type="ECO:0000313" key="2">
    <source>
        <dbReference type="RefSeq" id="XP_018812395.1"/>
    </source>
</evidence>
<dbReference type="GO" id="GO:0005504">
    <property type="term" value="F:fatty acid binding"/>
    <property type="evidence" value="ECO:0007669"/>
    <property type="project" value="InterPro"/>
</dbReference>
<name>A0A2I4DZ19_JUGRE</name>
<gene>
    <name evidence="2" type="primary">LOC108984788</name>
</gene>
<evidence type="ECO:0000313" key="1">
    <source>
        <dbReference type="Proteomes" id="UP000235220"/>
    </source>
</evidence>
<organism evidence="1 2">
    <name type="scientific">Juglans regia</name>
    <name type="common">English walnut</name>
    <dbReference type="NCBI Taxonomy" id="51240"/>
    <lineage>
        <taxon>Eukaryota</taxon>
        <taxon>Viridiplantae</taxon>
        <taxon>Streptophyta</taxon>
        <taxon>Embryophyta</taxon>
        <taxon>Tracheophyta</taxon>
        <taxon>Spermatophyta</taxon>
        <taxon>Magnoliopsida</taxon>
        <taxon>eudicotyledons</taxon>
        <taxon>Gunneridae</taxon>
        <taxon>Pentapetalae</taxon>
        <taxon>rosids</taxon>
        <taxon>fabids</taxon>
        <taxon>Fagales</taxon>
        <taxon>Juglandaceae</taxon>
        <taxon>Juglans</taxon>
    </lineage>
</organism>
<dbReference type="Gramene" id="Jr02_25190_p1">
    <property type="protein sequence ID" value="cds.Jr02_25190_p1"/>
    <property type="gene ID" value="Jr02_25190"/>
</dbReference>